<gene>
    <name evidence="2" type="ORF">N7498_005338</name>
</gene>
<comment type="caution">
    <text evidence="2">The sequence shown here is derived from an EMBL/GenBank/DDBJ whole genome shotgun (WGS) entry which is preliminary data.</text>
</comment>
<feature type="compositionally biased region" description="Basic residues" evidence="1">
    <location>
        <begin position="1"/>
        <end position="12"/>
    </location>
</feature>
<sequence length="204" mass="22630">MIARRQQLKRNAHAATFPAQKPEKRDGTSNESNVQDPATTQEPDLHATRTTKRDTPCCSDTELIVSQLAGLAATISRSSPGNTAHSKRSSFSSSVVRTVNMQSGSNSNNKEEPQEENFHYLRSLITVSCPSQHSSRPSLDISNEEKRSQPTSRKRASSRLSLRLGDLPRVPVVPKVSRKPCPRYTCLPPAWTPKAITVRPEVRF</sequence>
<feature type="compositionally biased region" description="Basic and acidic residues" evidence="1">
    <location>
        <begin position="43"/>
        <end position="55"/>
    </location>
</feature>
<dbReference type="EMBL" id="JAPQKR010000012">
    <property type="protein sequence ID" value="KAJ5204459.1"/>
    <property type="molecule type" value="Genomic_DNA"/>
</dbReference>
<keyword evidence="3" id="KW-1185">Reference proteome</keyword>
<protein>
    <submittedName>
        <fullName evidence="2">Uncharacterized protein</fullName>
    </submittedName>
</protein>
<evidence type="ECO:0000313" key="2">
    <source>
        <dbReference type="EMBL" id="KAJ5204459.1"/>
    </source>
</evidence>
<dbReference type="Proteomes" id="UP001150904">
    <property type="component" value="Unassembled WGS sequence"/>
</dbReference>
<feature type="region of interest" description="Disordered" evidence="1">
    <location>
        <begin position="1"/>
        <end position="58"/>
    </location>
</feature>
<evidence type="ECO:0000256" key="1">
    <source>
        <dbReference type="SAM" id="MobiDB-lite"/>
    </source>
</evidence>
<evidence type="ECO:0000313" key="3">
    <source>
        <dbReference type="Proteomes" id="UP001150904"/>
    </source>
</evidence>
<organism evidence="2 3">
    <name type="scientific">Penicillium cinerascens</name>
    <dbReference type="NCBI Taxonomy" id="70096"/>
    <lineage>
        <taxon>Eukaryota</taxon>
        <taxon>Fungi</taxon>
        <taxon>Dikarya</taxon>
        <taxon>Ascomycota</taxon>
        <taxon>Pezizomycotina</taxon>
        <taxon>Eurotiomycetes</taxon>
        <taxon>Eurotiomycetidae</taxon>
        <taxon>Eurotiales</taxon>
        <taxon>Aspergillaceae</taxon>
        <taxon>Penicillium</taxon>
    </lineage>
</organism>
<dbReference type="AlphaFoldDB" id="A0A9W9MNE5"/>
<feature type="compositionally biased region" description="Polar residues" evidence="1">
    <location>
        <begin position="29"/>
        <end position="42"/>
    </location>
</feature>
<dbReference type="GeneID" id="83179701"/>
<feature type="compositionally biased region" description="Polar residues" evidence="1">
    <location>
        <begin position="131"/>
        <end position="141"/>
    </location>
</feature>
<name>A0A9W9MNE5_9EURO</name>
<accession>A0A9W9MNE5</accession>
<proteinExistence type="predicted"/>
<dbReference type="OrthoDB" id="4351113at2759"/>
<feature type="region of interest" description="Disordered" evidence="1">
    <location>
        <begin position="131"/>
        <end position="160"/>
    </location>
</feature>
<dbReference type="RefSeq" id="XP_058308938.1">
    <property type="nucleotide sequence ID" value="XM_058452400.1"/>
</dbReference>
<feature type="region of interest" description="Disordered" evidence="1">
    <location>
        <begin position="76"/>
        <end position="95"/>
    </location>
</feature>
<reference evidence="2" key="1">
    <citation type="submission" date="2022-12" db="EMBL/GenBank/DDBJ databases">
        <authorList>
            <person name="Petersen C."/>
        </authorList>
    </citation>
    <scope>NUCLEOTIDE SEQUENCE</scope>
    <source>
        <strain evidence="2">IBT 15544</strain>
    </source>
</reference>
<reference evidence="2" key="2">
    <citation type="journal article" date="2023" name="IMA Fungus">
        <title>Comparative genomic study of the Penicillium genus elucidates a diverse pangenome and 15 lateral gene transfer events.</title>
        <authorList>
            <person name="Petersen C."/>
            <person name="Sorensen T."/>
            <person name="Nielsen M.R."/>
            <person name="Sondergaard T.E."/>
            <person name="Sorensen J.L."/>
            <person name="Fitzpatrick D.A."/>
            <person name="Frisvad J.C."/>
            <person name="Nielsen K.L."/>
        </authorList>
    </citation>
    <scope>NUCLEOTIDE SEQUENCE</scope>
    <source>
        <strain evidence="2">IBT 15544</strain>
    </source>
</reference>